<reference evidence="1" key="1">
    <citation type="journal article" date="2021" name="Microb. Physiol.">
        <title>Proteogenomic Insights into the Physiology of Marine, Sulfate-Reducing, Filamentous Desulfonema limicola and Desulfonema magnum.</title>
        <authorList>
            <person name="Schnaars V."/>
            <person name="Wohlbrand L."/>
            <person name="Scheve S."/>
            <person name="Hinrichs C."/>
            <person name="Reinhardt R."/>
            <person name="Rabus R."/>
        </authorList>
    </citation>
    <scope>NUCLEOTIDE SEQUENCE</scope>
    <source>
        <strain evidence="1">4be13</strain>
    </source>
</reference>
<dbReference type="AlphaFoldDB" id="A0A975BTZ9"/>
<dbReference type="Proteomes" id="UP000663722">
    <property type="component" value="Chromosome"/>
</dbReference>
<sequence length="42" mass="4953">MISFAAQNKLSHAKLLPNLYKLKLKYHPPISFSIRKFLILRL</sequence>
<protein>
    <submittedName>
        <fullName evidence="1">Uncharacterized protein</fullName>
    </submittedName>
</protein>
<organism evidence="1 2">
    <name type="scientific">Desulfonema magnum</name>
    <dbReference type="NCBI Taxonomy" id="45655"/>
    <lineage>
        <taxon>Bacteria</taxon>
        <taxon>Pseudomonadati</taxon>
        <taxon>Thermodesulfobacteriota</taxon>
        <taxon>Desulfobacteria</taxon>
        <taxon>Desulfobacterales</taxon>
        <taxon>Desulfococcaceae</taxon>
        <taxon>Desulfonema</taxon>
    </lineage>
</organism>
<proteinExistence type="predicted"/>
<evidence type="ECO:0000313" key="1">
    <source>
        <dbReference type="EMBL" id="QTA91282.1"/>
    </source>
</evidence>
<gene>
    <name evidence="1" type="ORF">dnm_073460</name>
</gene>
<accession>A0A975BTZ9</accession>
<name>A0A975BTZ9_9BACT</name>
<dbReference type="KEGG" id="dmm:dnm_073460"/>
<evidence type="ECO:0000313" key="2">
    <source>
        <dbReference type="Proteomes" id="UP000663722"/>
    </source>
</evidence>
<keyword evidence="2" id="KW-1185">Reference proteome</keyword>
<dbReference type="EMBL" id="CP061800">
    <property type="protein sequence ID" value="QTA91282.1"/>
    <property type="molecule type" value="Genomic_DNA"/>
</dbReference>